<evidence type="ECO:0000259" key="16">
    <source>
        <dbReference type="PROSITE" id="PS51217"/>
    </source>
</evidence>
<dbReference type="Pfam" id="PF00580">
    <property type="entry name" value="UvrD-helicase"/>
    <property type="match status" value="1"/>
</dbReference>
<accession>A0A235FD37</accession>
<dbReference type="GO" id="GO:0000724">
    <property type="term" value="P:double-strand break repair via homologous recombination"/>
    <property type="evidence" value="ECO:0007669"/>
    <property type="project" value="UniProtKB-UniRule"/>
</dbReference>
<dbReference type="SUPFAM" id="SSF52540">
    <property type="entry name" value="P-loop containing nucleoside triphosphate hydrolases"/>
    <property type="match status" value="1"/>
</dbReference>
<keyword evidence="1 13" id="KW-0540">Nuclease</keyword>
<keyword evidence="4 13" id="KW-0378">Hydrolase</keyword>
<gene>
    <name evidence="13 17" type="primary">addA</name>
    <name evidence="17" type="ORF">CGZ90_04320</name>
</gene>
<evidence type="ECO:0000256" key="6">
    <source>
        <dbReference type="ARBA" id="ARBA00022839"/>
    </source>
</evidence>
<feature type="domain" description="UvrD-like helicase C-terminal" evidence="16">
    <location>
        <begin position="518"/>
        <end position="808"/>
    </location>
</feature>
<evidence type="ECO:0000256" key="3">
    <source>
        <dbReference type="ARBA" id="ARBA00022763"/>
    </source>
</evidence>
<comment type="cofactor">
    <cofactor evidence="13">
        <name>Mg(2+)</name>
        <dbReference type="ChEBI" id="CHEBI:18420"/>
    </cofactor>
</comment>
<keyword evidence="5 13" id="KW-0347">Helicase</keyword>
<comment type="caution">
    <text evidence="17">The sequence shown here is derived from an EMBL/GenBank/DDBJ whole genome shotgun (WGS) entry which is preliminary data.</text>
</comment>
<evidence type="ECO:0000256" key="14">
    <source>
        <dbReference type="PROSITE-ProRule" id="PRU00560"/>
    </source>
</evidence>
<dbReference type="GO" id="GO:0033202">
    <property type="term" value="C:DNA helicase complex"/>
    <property type="evidence" value="ECO:0007669"/>
    <property type="project" value="TreeGrafter"/>
</dbReference>
<comment type="subunit">
    <text evidence="13">Heterodimer of AddA and AddB/RexB.</text>
</comment>
<dbReference type="InterPro" id="IPR011604">
    <property type="entry name" value="PDDEXK-like_dom_sf"/>
</dbReference>
<keyword evidence="6 13" id="KW-0269">Exonuclease</keyword>
<dbReference type="EC" id="3.1.-.-" evidence="13"/>
<keyword evidence="7 13" id="KW-0067">ATP-binding</keyword>
<keyword evidence="9 13" id="KW-0234">DNA repair</keyword>
<reference evidence="17 18" key="1">
    <citation type="submission" date="2017-07" db="EMBL/GenBank/DDBJ databases">
        <title>Fictibacillus sp. nov. GDSW-R2A3 Genome sequencing and assembly.</title>
        <authorList>
            <person name="Mayilraj S."/>
        </authorList>
    </citation>
    <scope>NUCLEOTIDE SEQUENCE [LARGE SCALE GENOMIC DNA]</scope>
    <source>
        <strain evidence="17 18">GDSW-R2A3</strain>
    </source>
</reference>
<protein>
    <recommendedName>
        <fullName evidence="13">ATP-dependent helicase/nuclease subunit A</fullName>
        <ecNumber evidence="13">3.1.-.-</ecNumber>
        <ecNumber evidence="13">5.6.2.4</ecNumber>
    </recommendedName>
    <alternativeName>
        <fullName evidence="13">ATP-dependent helicase/nuclease AddA</fullName>
    </alternativeName>
    <alternativeName>
        <fullName evidence="13">DNA 3'-5' helicase AddA</fullName>
    </alternativeName>
</protein>
<keyword evidence="18" id="KW-1185">Reference proteome</keyword>
<dbReference type="Pfam" id="PF12705">
    <property type="entry name" value="PDDEXK_1"/>
    <property type="match status" value="1"/>
</dbReference>
<keyword evidence="8 13" id="KW-0238">DNA-binding</keyword>
<comment type="similarity">
    <text evidence="13">Belongs to the helicase family. AddA subfamily.</text>
</comment>
<keyword evidence="2 13" id="KW-0547">Nucleotide-binding</keyword>
<evidence type="ECO:0000256" key="13">
    <source>
        <dbReference type="HAMAP-Rule" id="MF_01451"/>
    </source>
</evidence>
<evidence type="ECO:0000256" key="10">
    <source>
        <dbReference type="ARBA" id="ARBA00023235"/>
    </source>
</evidence>
<dbReference type="InterPro" id="IPR014152">
    <property type="entry name" value="AddA"/>
</dbReference>
<keyword evidence="3 13" id="KW-0227">DNA damage</keyword>
<dbReference type="Gene3D" id="3.40.50.300">
    <property type="entry name" value="P-loop containing nucleotide triphosphate hydrolases"/>
    <property type="match status" value="4"/>
</dbReference>
<dbReference type="PANTHER" id="PTHR11070">
    <property type="entry name" value="UVRD / RECB / PCRA DNA HELICASE FAMILY MEMBER"/>
    <property type="match status" value="1"/>
</dbReference>
<dbReference type="Gene3D" id="3.90.320.10">
    <property type="match status" value="1"/>
</dbReference>
<dbReference type="GO" id="GO:0008408">
    <property type="term" value="F:3'-5' exonuclease activity"/>
    <property type="evidence" value="ECO:0007669"/>
    <property type="project" value="UniProtKB-UniRule"/>
</dbReference>
<dbReference type="InterPro" id="IPR000212">
    <property type="entry name" value="DNA_helicase_UvrD/REP"/>
</dbReference>
<dbReference type="InterPro" id="IPR038726">
    <property type="entry name" value="PDDEXK_AddAB-type"/>
</dbReference>
<comment type="function">
    <text evidence="13">The heterodimer acts as both an ATP-dependent DNA helicase and an ATP-dependent, dual-direction single-stranded exonuclease. Recognizes the chi site generating a DNA molecule suitable for the initiation of homologous recombination. The AddA nuclease domain is required for chi fragment generation; this subunit has the helicase and 3' -&gt; 5' nuclease activities.</text>
</comment>
<evidence type="ECO:0000256" key="5">
    <source>
        <dbReference type="ARBA" id="ARBA00022806"/>
    </source>
</evidence>
<dbReference type="AlphaFoldDB" id="A0A235FD37"/>
<proteinExistence type="inferred from homology"/>
<comment type="catalytic activity">
    <reaction evidence="12 13">
        <text>ATP + H2O = ADP + phosphate + H(+)</text>
        <dbReference type="Rhea" id="RHEA:13065"/>
        <dbReference type="ChEBI" id="CHEBI:15377"/>
        <dbReference type="ChEBI" id="CHEBI:15378"/>
        <dbReference type="ChEBI" id="CHEBI:30616"/>
        <dbReference type="ChEBI" id="CHEBI:43474"/>
        <dbReference type="ChEBI" id="CHEBI:456216"/>
        <dbReference type="EC" id="5.6.2.4"/>
    </reaction>
</comment>
<dbReference type="FunFam" id="3.40.50.300:FF:001236">
    <property type="entry name" value="ATP-dependent helicase/nuclease subunit A"/>
    <property type="match status" value="1"/>
</dbReference>
<evidence type="ECO:0000256" key="1">
    <source>
        <dbReference type="ARBA" id="ARBA00022722"/>
    </source>
</evidence>
<dbReference type="Pfam" id="PF13361">
    <property type="entry name" value="UvrD_C"/>
    <property type="match status" value="1"/>
</dbReference>
<evidence type="ECO:0000256" key="9">
    <source>
        <dbReference type="ARBA" id="ARBA00023204"/>
    </source>
</evidence>
<feature type="binding site" evidence="14">
    <location>
        <begin position="32"/>
        <end position="39"/>
    </location>
    <ligand>
        <name>ATP</name>
        <dbReference type="ChEBI" id="CHEBI:30616"/>
    </ligand>
</feature>
<dbReference type="GO" id="GO:0043138">
    <property type="term" value="F:3'-5' DNA helicase activity"/>
    <property type="evidence" value="ECO:0007669"/>
    <property type="project" value="UniProtKB-UniRule"/>
</dbReference>
<dbReference type="Proteomes" id="UP000215059">
    <property type="component" value="Unassembled WGS sequence"/>
</dbReference>
<evidence type="ECO:0000256" key="7">
    <source>
        <dbReference type="ARBA" id="ARBA00022840"/>
    </source>
</evidence>
<dbReference type="CDD" id="cd18807">
    <property type="entry name" value="SF1_C_UvrD"/>
    <property type="match status" value="1"/>
</dbReference>
<evidence type="ECO:0000313" key="18">
    <source>
        <dbReference type="Proteomes" id="UP000215059"/>
    </source>
</evidence>
<dbReference type="CDD" id="cd17932">
    <property type="entry name" value="DEXQc_UvrD"/>
    <property type="match status" value="2"/>
</dbReference>
<sequence length="1246" mass="141536">MKTLIPKPEGTSWTDDQWLAISARGENILVAAAAGSGKTAVLVERIISMIKDKHADVDRLLIVTFTNAAAAEMRKRIGEALDQELKNHPSSLHLRRQLSLLNKASISTLHSFCIEVLRKYYFLTDLDPGFKIADESEAELLRQEVIEDLFEEEYSKGEEHSFYALVDAYSSDRNDMELQKLVLSLYDFSRSHPDPEGWLQQMAAQYKTEGASIDDLPWTGELLTDITRQLAGLKAYANKALDAAQAPGGPEHYVPALESDAAEIEKLLSSSQSWSSLYDAFQTIEFAKLKTVRGFDGDESLKEKVKKMRDGIKKKTSKIKEDYFERHPDSFLAHLDEMAPVVEELSSLVMAFGSRYSAAKREKGIADFGDLEHYCLQVLSGHGSKMEHPVPSEAAEEYRERFIEVLVDEYQDTNFVQESIIRLVCQDGTEGNLFMVGDVKQSIYRFRLAEPLLFLSKYRSFSSAGGNGLKIDLSKNFRSREDVLHASNFIFKQIMDRRVGEIDYDVDAELKHGASYYPDAEGSETELILINKSKPVLNEEGEDEGESEKSELETVILEARVMAEKIKQLVGADGNQPYMVFDKQTKLMRPVRYKDIVILLRATQVWAPAVLEEFKQQGIPGYAELSSGYFNAVEVRVMMALLQVIDNPLQDIPFAAVLRSPIVGLTGEEMALIRLSQKTGSYYEAAELAAGQGEERWRNKLRAFLESLDLWRVRARSGALSDLIWNLYSETGYYDFAGGMPGGKQRQANLRALYDRAKGYESTSYRGLFRFLRFIERMQDRGKDLGAARALGEQEDVVRIMTIHKSKGLEFPVVFVAGLNKQFNMMDLKENVLLHKELGLGTRYINPKYRVTYPTLPKLAIAQRKKMELIAEEMRVLYVAMTRAKEKLYMIGTVNEAAKSAESWEDALYEEEWMLPDYLRSQAKSYLDWIGPSVIRHKNSGPLRDLLPASALGRGEPYIHETDWKVTMLQAESYEETAVLEEQEKELLNLVRSKMPVPLSSENEEEVRRRLQWTYNFSLSSTTRSKQSVTEIKKQHQVRDEYSSSDLVAAVRQPLHERPAFMSGTSMNAAESGTAMHLVMQHLDYHSAETEQEIKEQIQRMTAKEILTTVQAENINVSAILSFLRSPIGLRVKQSADLRREIPFSMSLPITEVNPKFKGDEEEKVLVQGVIDCLIREEDGYILIDYKTDGITNRFAGGYKEAENVLRNRYTVQISLYEKAISRILKAPVKEAYLYFFDGGHTLKMK</sequence>
<dbReference type="HAMAP" id="MF_01451">
    <property type="entry name" value="AddA"/>
    <property type="match status" value="1"/>
</dbReference>
<dbReference type="Gene3D" id="1.10.274.50">
    <property type="match status" value="1"/>
</dbReference>
<evidence type="ECO:0000256" key="12">
    <source>
        <dbReference type="ARBA" id="ARBA00048988"/>
    </source>
</evidence>
<dbReference type="InterPro" id="IPR027417">
    <property type="entry name" value="P-loop_NTPase"/>
</dbReference>
<comment type="catalytic activity">
    <reaction evidence="11 13">
        <text>Couples ATP hydrolysis with the unwinding of duplex DNA by translocating in the 3'-5' direction.</text>
        <dbReference type="EC" id="5.6.2.4"/>
    </reaction>
</comment>
<dbReference type="SUPFAM" id="SSF52980">
    <property type="entry name" value="Restriction endonuclease-like"/>
    <property type="match status" value="1"/>
</dbReference>
<dbReference type="OrthoDB" id="9810135at2"/>
<dbReference type="GO" id="GO:0005829">
    <property type="term" value="C:cytosol"/>
    <property type="evidence" value="ECO:0007669"/>
    <property type="project" value="TreeGrafter"/>
</dbReference>
<dbReference type="GO" id="GO:0003690">
    <property type="term" value="F:double-stranded DNA binding"/>
    <property type="evidence" value="ECO:0007669"/>
    <property type="project" value="UniProtKB-UniRule"/>
</dbReference>
<evidence type="ECO:0000259" key="15">
    <source>
        <dbReference type="PROSITE" id="PS51198"/>
    </source>
</evidence>
<dbReference type="PROSITE" id="PS51217">
    <property type="entry name" value="UVRD_HELICASE_CTER"/>
    <property type="match status" value="1"/>
</dbReference>
<dbReference type="PANTHER" id="PTHR11070:SF48">
    <property type="entry name" value="ATP-DEPENDENT HELICASE_NUCLEASE SUBUNIT A"/>
    <property type="match status" value="1"/>
</dbReference>
<name>A0A235FD37_9BACL</name>
<dbReference type="InterPro" id="IPR014016">
    <property type="entry name" value="UvrD-like_ATP-bd"/>
</dbReference>
<evidence type="ECO:0000256" key="4">
    <source>
        <dbReference type="ARBA" id="ARBA00022801"/>
    </source>
</evidence>
<dbReference type="NCBIfam" id="TIGR02785">
    <property type="entry name" value="addA_Gpos"/>
    <property type="match status" value="1"/>
</dbReference>
<dbReference type="GO" id="GO:0005524">
    <property type="term" value="F:ATP binding"/>
    <property type="evidence" value="ECO:0007669"/>
    <property type="project" value="UniProtKB-UniRule"/>
</dbReference>
<dbReference type="EMBL" id="NOII01000001">
    <property type="protein sequence ID" value="OYD59129.1"/>
    <property type="molecule type" value="Genomic_DNA"/>
</dbReference>
<dbReference type="InterPro" id="IPR011335">
    <property type="entry name" value="Restrct_endonuc-II-like"/>
</dbReference>
<evidence type="ECO:0000256" key="11">
    <source>
        <dbReference type="ARBA" id="ARBA00034617"/>
    </source>
</evidence>
<evidence type="ECO:0000256" key="2">
    <source>
        <dbReference type="ARBA" id="ARBA00022741"/>
    </source>
</evidence>
<keyword evidence="10 13" id="KW-0413">Isomerase</keyword>
<evidence type="ECO:0000256" key="8">
    <source>
        <dbReference type="ARBA" id="ARBA00023125"/>
    </source>
</evidence>
<dbReference type="PROSITE" id="PS51198">
    <property type="entry name" value="UVRD_HELICASE_ATP_BIND"/>
    <property type="match status" value="1"/>
</dbReference>
<evidence type="ECO:0000313" key="17">
    <source>
        <dbReference type="EMBL" id="OYD59129.1"/>
    </source>
</evidence>
<dbReference type="InterPro" id="IPR014017">
    <property type="entry name" value="DNA_helicase_UvrD-like_C"/>
</dbReference>
<dbReference type="GO" id="GO:0016887">
    <property type="term" value="F:ATP hydrolysis activity"/>
    <property type="evidence" value="ECO:0007669"/>
    <property type="project" value="RHEA"/>
</dbReference>
<dbReference type="EC" id="5.6.2.4" evidence="13"/>
<feature type="domain" description="UvrD-like helicase ATP-binding" evidence="15">
    <location>
        <begin position="11"/>
        <end position="480"/>
    </location>
</feature>
<organism evidence="17 18">
    <name type="scientific">Fictibacillus aquaticus</name>
    <dbReference type="NCBI Taxonomy" id="2021314"/>
    <lineage>
        <taxon>Bacteria</taxon>
        <taxon>Bacillati</taxon>
        <taxon>Bacillota</taxon>
        <taxon>Bacilli</taxon>
        <taxon>Bacillales</taxon>
        <taxon>Fictibacillaceae</taxon>
        <taxon>Fictibacillus</taxon>
    </lineage>
</organism>